<organism evidence="2 3">
    <name type="scientific">Portunus trituberculatus</name>
    <name type="common">Swimming crab</name>
    <name type="synonym">Neptunus trituberculatus</name>
    <dbReference type="NCBI Taxonomy" id="210409"/>
    <lineage>
        <taxon>Eukaryota</taxon>
        <taxon>Metazoa</taxon>
        <taxon>Ecdysozoa</taxon>
        <taxon>Arthropoda</taxon>
        <taxon>Crustacea</taxon>
        <taxon>Multicrustacea</taxon>
        <taxon>Malacostraca</taxon>
        <taxon>Eumalacostraca</taxon>
        <taxon>Eucarida</taxon>
        <taxon>Decapoda</taxon>
        <taxon>Pleocyemata</taxon>
        <taxon>Brachyura</taxon>
        <taxon>Eubrachyura</taxon>
        <taxon>Portunoidea</taxon>
        <taxon>Portunidae</taxon>
        <taxon>Portuninae</taxon>
        <taxon>Portunus</taxon>
    </lineage>
</organism>
<comment type="caution">
    <text evidence="2">The sequence shown here is derived from an EMBL/GenBank/DDBJ whole genome shotgun (WGS) entry which is preliminary data.</text>
</comment>
<accession>A0A5B7FEE5</accession>
<reference evidence="2 3" key="1">
    <citation type="submission" date="2019-05" db="EMBL/GenBank/DDBJ databases">
        <title>Another draft genome of Portunus trituberculatus and its Hox gene families provides insights of decapod evolution.</title>
        <authorList>
            <person name="Jeong J.-H."/>
            <person name="Song I."/>
            <person name="Kim S."/>
            <person name="Choi T."/>
            <person name="Kim D."/>
            <person name="Ryu S."/>
            <person name="Kim W."/>
        </authorList>
    </citation>
    <scope>NUCLEOTIDE SEQUENCE [LARGE SCALE GENOMIC DNA]</scope>
    <source>
        <tissue evidence="2">Muscle</tissue>
    </source>
</reference>
<gene>
    <name evidence="2" type="ORF">E2C01_039666</name>
</gene>
<protein>
    <submittedName>
        <fullName evidence="2">Uncharacterized protein</fullName>
    </submittedName>
</protein>
<dbReference type="AlphaFoldDB" id="A0A5B7FEE5"/>
<sequence>MQSHGVTNKRNENEGPIRGAQFPKDTSTTSEGTRAMGYSWIITYKVLRLISLEYYQHALMDVPGGFNGLLRYSDKKDAQ</sequence>
<evidence type="ECO:0000256" key="1">
    <source>
        <dbReference type="SAM" id="MobiDB-lite"/>
    </source>
</evidence>
<dbReference type="Proteomes" id="UP000324222">
    <property type="component" value="Unassembled WGS sequence"/>
</dbReference>
<name>A0A5B7FEE5_PORTR</name>
<evidence type="ECO:0000313" key="2">
    <source>
        <dbReference type="EMBL" id="MPC45960.1"/>
    </source>
</evidence>
<evidence type="ECO:0000313" key="3">
    <source>
        <dbReference type="Proteomes" id="UP000324222"/>
    </source>
</evidence>
<proteinExistence type="predicted"/>
<dbReference type="EMBL" id="VSRR010006970">
    <property type="protein sequence ID" value="MPC45960.1"/>
    <property type="molecule type" value="Genomic_DNA"/>
</dbReference>
<keyword evidence="3" id="KW-1185">Reference proteome</keyword>
<feature type="region of interest" description="Disordered" evidence="1">
    <location>
        <begin position="1"/>
        <end position="32"/>
    </location>
</feature>